<evidence type="ECO:0000313" key="10">
    <source>
        <dbReference type="EMBL" id="BBO82582.1"/>
    </source>
</evidence>
<dbReference type="SUPFAM" id="SSF52540">
    <property type="entry name" value="P-loop containing nucleoside triphosphate hydrolases"/>
    <property type="match status" value="1"/>
</dbReference>
<protein>
    <recommendedName>
        <fullName evidence="3">corrinoid adenosyltransferase</fullName>
        <ecNumber evidence="3">2.5.1.17</ecNumber>
    </recommendedName>
    <alternativeName>
        <fullName evidence="5">Cob(II)alamin adenosyltransferase</fullName>
    </alternativeName>
    <alternativeName>
        <fullName evidence="7">Cob(II)yrinic acid a,c-diamide adenosyltransferase</fullName>
    </alternativeName>
    <alternativeName>
        <fullName evidence="6">Cobinamide/cobalamin adenosyltransferase</fullName>
    </alternativeName>
</protein>
<evidence type="ECO:0000256" key="5">
    <source>
        <dbReference type="ARBA" id="ARBA00031529"/>
    </source>
</evidence>
<reference evidence="10 11" key="1">
    <citation type="submission" date="2019-11" db="EMBL/GenBank/DDBJ databases">
        <title>Comparative genomics of hydrocarbon-degrading Desulfosarcina strains.</title>
        <authorList>
            <person name="Watanabe M."/>
            <person name="Kojima H."/>
            <person name="Fukui M."/>
        </authorList>
    </citation>
    <scope>NUCLEOTIDE SEQUENCE [LARGE SCALE GENOMIC DNA]</scope>
    <source>
        <strain evidence="10 11">28bB2T</strain>
    </source>
</reference>
<comment type="catalytic activity">
    <reaction evidence="8">
        <text>2 cob(II)yrinate a,c diamide + reduced [electron-transfer flavoprotein] + 2 ATP = 2 adenosylcob(III)yrinate a,c-diamide + 2 triphosphate + oxidized [electron-transfer flavoprotein] + 3 H(+)</text>
        <dbReference type="Rhea" id="RHEA:11528"/>
        <dbReference type="Rhea" id="RHEA-COMP:10685"/>
        <dbReference type="Rhea" id="RHEA-COMP:10686"/>
        <dbReference type="ChEBI" id="CHEBI:15378"/>
        <dbReference type="ChEBI" id="CHEBI:18036"/>
        <dbReference type="ChEBI" id="CHEBI:30616"/>
        <dbReference type="ChEBI" id="CHEBI:57692"/>
        <dbReference type="ChEBI" id="CHEBI:58307"/>
        <dbReference type="ChEBI" id="CHEBI:58503"/>
        <dbReference type="ChEBI" id="CHEBI:58537"/>
        <dbReference type="EC" id="2.5.1.17"/>
    </reaction>
</comment>
<evidence type="ECO:0000256" key="6">
    <source>
        <dbReference type="ARBA" id="ARBA00033334"/>
    </source>
</evidence>
<comment type="pathway">
    <text evidence="1">Cofactor biosynthesis; adenosylcobalamin biosynthesis; adenosylcobalamin from cob(II)yrinate a,c-diamide: step 2/7.</text>
</comment>
<evidence type="ECO:0000256" key="1">
    <source>
        <dbReference type="ARBA" id="ARBA00005121"/>
    </source>
</evidence>
<dbReference type="PANTHER" id="PTHR46638:SF1">
    <property type="entry name" value="CORRINOID ADENOSYLTRANSFERASE"/>
    <property type="match status" value="1"/>
</dbReference>
<keyword evidence="10" id="KW-0808">Transferase</keyword>
<dbReference type="KEGG" id="dov:DSCO28_31480"/>
<dbReference type="EC" id="2.5.1.17" evidence="3"/>
<comment type="catalytic activity">
    <reaction evidence="9">
        <text>2 cob(II)alamin + reduced [electron-transfer flavoprotein] + 2 ATP = 2 adenosylcob(III)alamin + 2 triphosphate + oxidized [electron-transfer flavoprotein] + 3 H(+)</text>
        <dbReference type="Rhea" id="RHEA:28671"/>
        <dbReference type="Rhea" id="RHEA-COMP:10685"/>
        <dbReference type="Rhea" id="RHEA-COMP:10686"/>
        <dbReference type="ChEBI" id="CHEBI:15378"/>
        <dbReference type="ChEBI" id="CHEBI:16304"/>
        <dbReference type="ChEBI" id="CHEBI:18036"/>
        <dbReference type="ChEBI" id="CHEBI:18408"/>
        <dbReference type="ChEBI" id="CHEBI:30616"/>
        <dbReference type="ChEBI" id="CHEBI:57692"/>
        <dbReference type="ChEBI" id="CHEBI:58307"/>
        <dbReference type="EC" id="2.5.1.17"/>
    </reaction>
</comment>
<accession>A0A5K7ZK90</accession>
<dbReference type="Gene3D" id="3.40.50.300">
    <property type="entry name" value="P-loop containing nucleotide triphosphate hydrolases"/>
    <property type="match status" value="1"/>
</dbReference>
<dbReference type="GO" id="GO:0008817">
    <property type="term" value="F:corrinoid adenosyltransferase activity"/>
    <property type="evidence" value="ECO:0007669"/>
    <property type="project" value="UniProtKB-EC"/>
</dbReference>
<dbReference type="PANTHER" id="PTHR46638">
    <property type="entry name" value="CORRINOID ADENOSYLTRANSFERASE"/>
    <property type="match status" value="1"/>
</dbReference>
<evidence type="ECO:0000256" key="4">
    <source>
        <dbReference type="ARBA" id="ARBA00024929"/>
    </source>
</evidence>
<dbReference type="NCBIfam" id="NF004637">
    <property type="entry name" value="PRK05986.1"/>
    <property type="match status" value="1"/>
</dbReference>
<dbReference type="PIRSF" id="PIRSF015617">
    <property type="entry name" value="Adensltrnsf_CobA"/>
    <property type="match status" value="1"/>
</dbReference>
<organism evidence="10 11">
    <name type="scientific">Desulfosarcina ovata subsp. sediminis</name>
    <dbReference type="NCBI Taxonomy" id="885957"/>
    <lineage>
        <taxon>Bacteria</taxon>
        <taxon>Pseudomonadati</taxon>
        <taxon>Thermodesulfobacteriota</taxon>
        <taxon>Desulfobacteria</taxon>
        <taxon>Desulfobacterales</taxon>
        <taxon>Desulfosarcinaceae</taxon>
        <taxon>Desulfosarcina</taxon>
    </lineage>
</organism>
<dbReference type="NCBIfam" id="TIGR00708">
    <property type="entry name" value="cobA"/>
    <property type="match status" value="1"/>
</dbReference>
<proteinExistence type="inferred from homology"/>
<dbReference type="Proteomes" id="UP000425960">
    <property type="component" value="Chromosome"/>
</dbReference>
<evidence type="ECO:0000256" key="7">
    <source>
        <dbReference type="ARBA" id="ARBA00033354"/>
    </source>
</evidence>
<comment type="similarity">
    <text evidence="2">Belongs to the Cob(I)alamin adenosyltransferase family.</text>
</comment>
<evidence type="ECO:0000256" key="8">
    <source>
        <dbReference type="ARBA" id="ARBA00048555"/>
    </source>
</evidence>
<dbReference type="Pfam" id="PF02572">
    <property type="entry name" value="CobA_CobO_BtuR"/>
    <property type="match status" value="1"/>
</dbReference>
<dbReference type="InterPro" id="IPR003724">
    <property type="entry name" value="CblAdoTrfase_CobA"/>
</dbReference>
<gene>
    <name evidence="10" type="ORF">DSCO28_31480</name>
</gene>
<evidence type="ECO:0000313" key="11">
    <source>
        <dbReference type="Proteomes" id="UP000425960"/>
    </source>
</evidence>
<comment type="function">
    <text evidence="4">Required for both de novo synthesis of the corrin ring for the assimilation of exogenous corrinoids. Participates in the adenosylation of a variety of incomplete and complete corrinoids.</text>
</comment>
<dbReference type="GO" id="GO:0009236">
    <property type="term" value="P:cobalamin biosynthetic process"/>
    <property type="evidence" value="ECO:0007669"/>
    <property type="project" value="UniProtKB-UniPathway"/>
</dbReference>
<evidence type="ECO:0000256" key="2">
    <source>
        <dbReference type="ARBA" id="ARBA00007487"/>
    </source>
</evidence>
<dbReference type="AlphaFoldDB" id="A0A5K7ZK90"/>
<dbReference type="UniPathway" id="UPA00148">
    <property type="reaction ID" value="UER00233"/>
</dbReference>
<dbReference type="EMBL" id="AP021876">
    <property type="protein sequence ID" value="BBO82582.1"/>
    <property type="molecule type" value="Genomic_DNA"/>
</dbReference>
<dbReference type="GO" id="GO:0005524">
    <property type="term" value="F:ATP binding"/>
    <property type="evidence" value="ECO:0007669"/>
    <property type="project" value="InterPro"/>
</dbReference>
<name>A0A5K7ZK90_9BACT</name>
<evidence type="ECO:0000256" key="3">
    <source>
        <dbReference type="ARBA" id="ARBA00012454"/>
    </source>
</evidence>
<dbReference type="InterPro" id="IPR027417">
    <property type="entry name" value="P-loop_NTPase"/>
</dbReference>
<dbReference type="RefSeq" id="WP_155323002.1">
    <property type="nucleotide sequence ID" value="NZ_AP021876.1"/>
</dbReference>
<sequence>MKKGLLIVNTGDGKGKTTAALGLSMRAAGHGLKVCFIQFIKGSWKYGELEAVKKFADTIDFHVMGKGFTWKSDDLEKDRVAARDAWKFAQAAMAGGQYQLVVLDEFTYLLMYGMIDLPSVLETLTKRPEGLHVVVTGRAAPPELIEIADLVTEMQPVKHPLQAGIKAQKGIEF</sequence>
<evidence type="ECO:0000256" key="9">
    <source>
        <dbReference type="ARBA" id="ARBA00048692"/>
    </source>
</evidence>
<dbReference type="CDD" id="cd00561">
    <property type="entry name" value="CobA_ACA"/>
    <property type="match status" value="1"/>
</dbReference>